<evidence type="ECO:0000313" key="4">
    <source>
        <dbReference type="Proteomes" id="UP000264036"/>
    </source>
</evidence>
<sequence>MQAGARLADLELAVKQGRRRVAPFAFDDVERAMQRYLNEMTVLGDLLDDPYLRYFPDGTAVLRITLETRSEQHDVYTNEIIICSEHHDAVLYGTQAEQVAWSMHQGDSLWLCGPLRRRYFRDGITGRSGTVCEIETRQFKILRVKQSYRLPLSAICHGWVFNNGQMGNGLRSPTPVSGRTA</sequence>
<accession>A0A356LBF3</accession>
<dbReference type="AlphaFoldDB" id="A0A356LBF3"/>
<dbReference type="Gene3D" id="2.40.50.140">
    <property type="entry name" value="Nucleic acid-binding proteins"/>
    <property type="match status" value="1"/>
</dbReference>
<dbReference type="GO" id="GO:0003697">
    <property type="term" value="F:single-stranded DNA binding"/>
    <property type="evidence" value="ECO:0007669"/>
    <property type="project" value="InterPro"/>
</dbReference>
<dbReference type="InterPro" id="IPR000424">
    <property type="entry name" value="Primosome_PriB/ssb"/>
</dbReference>
<dbReference type="PROSITE" id="PS50935">
    <property type="entry name" value="SSB"/>
    <property type="match status" value="1"/>
</dbReference>
<organism evidence="3 4">
    <name type="scientific">Advenella kashmirensis</name>
    <dbReference type="NCBI Taxonomy" id="310575"/>
    <lineage>
        <taxon>Bacteria</taxon>
        <taxon>Pseudomonadati</taxon>
        <taxon>Pseudomonadota</taxon>
        <taxon>Betaproteobacteria</taxon>
        <taxon>Burkholderiales</taxon>
        <taxon>Alcaligenaceae</taxon>
    </lineage>
</organism>
<dbReference type="InterPro" id="IPR012340">
    <property type="entry name" value="NA-bd_OB-fold"/>
</dbReference>
<dbReference type="Proteomes" id="UP000264036">
    <property type="component" value="Unassembled WGS sequence"/>
</dbReference>
<keyword evidence="1 2" id="KW-0238">DNA-binding</keyword>
<dbReference type="Pfam" id="PF00436">
    <property type="entry name" value="SSB"/>
    <property type="match status" value="1"/>
</dbReference>
<gene>
    <name evidence="3" type="ORF">DD666_02565</name>
</gene>
<protein>
    <recommendedName>
        <fullName evidence="5">Single-stranded DNA-binding protein</fullName>
    </recommendedName>
</protein>
<evidence type="ECO:0008006" key="5">
    <source>
        <dbReference type="Google" id="ProtNLM"/>
    </source>
</evidence>
<evidence type="ECO:0000313" key="3">
    <source>
        <dbReference type="EMBL" id="HBP28282.1"/>
    </source>
</evidence>
<name>A0A356LBF3_9BURK</name>
<evidence type="ECO:0000256" key="1">
    <source>
        <dbReference type="ARBA" id="ARBA00023125"/>
    </source>
</evidence>
<proteinExistence type="predicted"/>
<reference evidence="3 4" key="1">
    <citation type="journal article" date="2018" name="Nat. Biotechnol.">
        <title>A standardized bacterial taxonomy based on genome phylogeny substantially revises the tree of life.</title>
        <authorList>
            <person name="Parks D.H."/>
            <person name="Chuvochina M."/>
            <person name="Waite D.W."/>
            <person name="Rinke C."/>
            <person name="Skarshewski A."/>
            <person name="Chaumeil P.A."/>
            <person name="Hugenholtz P."/>
        </authorList>
    </citation>
    <scope>NUCLEOTIDE SEQUENCE [LARGE SCALE GENOMIC DNA]</scope>
    <source>
        <strain evidence="3">UBA10707</strain>
    </source>
</reference>
<dbReference type="EMBL" id="DOEK01000004">
    <property type="protein sequence ID" value="HBP28282.1"/>
    <property type="molecule type" value="Genomic_DNA"/>
</dbReference>
<dbReference type="SUPFAM" id="SSF50249">
    <property type="entry name" value="Nucleic acid-binding proteins"/>
    <property type="match status" value="1"/>
</dbReference>
<comment type="caution">
    <text evidence="3">The sequence shown here is derived from an EMBL/GenBank/DDBJ whole genome shotgun (WGS) entry which is preliminary data.</text>
</comment>
<evidence type="ECO:0000256" key="2">
    <source>
        <dbReference type="PROSITE-ProRule" id="PRU00252"/>
    </source>
</evidence>